<dbReference type="InterPro" id="IPR001014">
    <property type="entry name" value="Ribosomal_uL23_CS"/>
</dbReference>
<dbReference type="GO" id="GO:0019843">
    <property type="term" value="F:rRNA binding"/>
    <property type="evidence" value="ECO:0007669"/>
    <property type="project" value="UniProtKB-KW"/>
</dbReference>
<dbReference type="PANTHER" id="PTHR11620">
    <property type="entry name" value="60S RIBOSOMAL PROTEIN L23A"/>
    <property type="match status" value="1"/>
</dbReference>
<keyword evidence="3" id="KW-0694">RNA-binding</keyword>
<dbReference type="Gene3D" id="3.30.70.330">
    <property type="match status" value="1"/>
</dbReference>
<evidence type="ECO:0000256" key="1">
    <source>
        <dbReference type="ARBA" id="ARBA00006700"/>
    </source>
</evidence>
<dbReference type="NCBIfam" id="NF004359">
    <property type="entry name" value="PRK05738.1-3"/>
    <property type="match status" value="1"/>
</dbReference>
<dbReference type="PROSITE" id="PS00050">
    <property type="entry name" value="RIBOSOMAL_L23"/>
    <property type="match status" value="1"/>
</dbReference>
<dbReference type="InterPro" id="IPR012677">
    <property type="entry name" value="Nucleotide-bd_a/b_plait_sf"/>
</dbReference>
<dbReference type="AlphaFoldDB" id="A0A645AKF8"/>
<dbReference type="NCBIfam" id="NF004363">
    <property type="entry name" value="PRK05738.2-4"/>
    <property type="match status" value="1"/>
</dbReference>
<evidence type="ECO:0000313" key="6">
    <source>
        <dbReference type="EMBL" id="MPM53695.1"/>
    </source>
</evidence>
<evidence type="ECO:0000256" key="4">
    <source>
        <dbReference type="ARBA" id="ARBA00022980"/>
    </source>
</evidence>
<accession>A0A645AKF8</accession>
<name>A0A645AKF8_9ZZZZ</name>
<evidence type="ECO:0000256" key="3">
    <source>
        <dbReference type="ARBA" id="ARBA00022884"/>
    </source>
</evidence>
<dbReference type="EMBL" id="VSSQ01014456">
    <property type="protein sequence ID" value="MPM53695.1"/>
    <property type="molecule type" value="Genomic_DNA"/>
</dbReference>
<dbReference type="GO" id="GO:1990904">
    <property type="term" value="C:ribonucleoprotein complex"/>
    <property type="evidence" value="ECO:0007669"/>
    <property type="project" value="UniProtKB-KW"/>
</dbReference>
<comment type="caution">
    <text evidence="6">The sequence shown here is derived from an EMBL/GenBank/DDBJ whole genome shotgun (WGS) entry which is preliminary data.</text>
</comment>
<dbReference type="GO" id="GO:0003735">
    <property type="term" value="F:structural constituent of ribosome"/>
    <property type="evidence" value="ECO:0007669"/>
    <property type="project" value="InterPro"/>
</dbReference>
<keyword evidence="4 6" id="KW-0689">Ribosomal protein</keyword>
<sequence>MNLHDVIIRPLVTEKSVKANETNNVVVFEVKTKANKTEVKQAVETIFKVKVEKVNIVNVHPKEKKMGKYVGTTKAIRKAYVKLAGENKIDVFSI</sequence>
<dbReference type="FunFam" id="3.30.70.330:FF:000001">
    <property type="entry name" value="50S ribosomal protein L23"/>
    <property type="match status" value="1"/>
</dbReference>
<dbReference type="GO" id="GO:0005840">
    <property type="term" value="C:ribosome"/>
    <property type="evidence" value="ECO:0007669"/>
    <property type="project" value="UniProtKB-KW"/>
</dbReference>
<evidence type="ECO:0000256" key="2">
    <source>
        <dbReference type="ARBA" id="ARBA00022730"/>
    </source>
</evidence>
<gene>
    <name evidence="6" type="primary">rplW_28</name>
    <name evidence="6" type="ORF">SDC9_100464</name>
</gene>
<protein>
    <submittedName>
        <fullName evidence="6">50S ribosomal protein L23</fullName>
    </submittedName>
</protein>
<evidence type="ECO:0000256" key="5">
    <source>
        <dbReference type="ARBA" id="ARBA00023274"/>
    </source>
</evidence>
<dbReference type="InterPro" id="IPR012678">
    <property type="entry name" value="Ribosomal_uL23/eL15/eS24_sf"/>
</dbReference>
<proteinExistence type="inferred from homology"/>
<dbReference type="HAMAP" id="MF_01369_B">
    <property type="entry name" value="Ribosomal_uL23_B"/>
    <property type="match status" value="1"/>
</dbReference>
<dbReference type="GO" id="GO:0006412">
    <property type="term" value="P:translation"/>
    <property type="evidence" value="ECO:0007669"/>
    <property type="project" value="InterPro"/>
</dbReference>
<dbReference type="InterPro" id="IPR013025">
    <property type="entry name" value="Ribosomal_uL23-like"/>
</dbReference>
<comment type="similarity">
    <text evidence="1">Belongs to the universal ribosomal protein uL23 family.</text>
</comment>
<keyword evidence="5" id="KW-0687">Ribonucleoprotein</keyword>
<dbReference type="Pfam" id="PF00276">
    <property type="entry name" value="Ribosomal_L23"/>
    <property type="match status" value="1"/>
</dbReference>
<dbReference type="SUPFAM" id="SSF54189">
    <property type="entry name" value="Ribosomal proteins S24e, L23 and L15e"/>
    <property type="match status" value="1"/>
</dbReference>
<reference evidence="6" key="1">
    <citation type="submission" date="2019-08" db="EMBL/GenBank/DDBJ databases">
        <authorList>
            <person name="Kucharzyk K."/>
            <person name="Murdoch R.W."/>
            <person name="Higgins S."/>
            <person name="Loffler F."/>
        </authorList>
    </citation>
    <scope>NUCLEOTIDE SEQUENCE</scope>
</reference>
<organism evidence="6">
    <name type="scientific">bioreactor metagenome</name>
    <dbReference type="NCBI Taxonomy" id="1076179"/>
    <lineage>
        <taxon>unclassified sequences</taxon>
        <taxon>metagenomes</taxon>
        <taxon>ecological metagenomes</taxon>
    </lineage>
</organism>
<keyword evidence="2" id="KW-0699">rRNA-binding</keyword>